<feature type="domain" description="TRAP C4-dicarboxylate transport system permease DctM subunit" evidence="8">
    <location>
        <begin position="7"/>
        <end position="415"/>
    </location>
</feature>
<feature type="transmembrane region" description="Helical" evidence="7">
    <location>
        <begin position="78"/>
        <end position="98"/>
    </location>
</feature>
<feature type="transmembrane region" description="Helical" evidence="7">
    <location>
        <begin position="355"/>
        <end position="379"/>
    </location>
</feature>
<keyword evidence="10" id="KW-1185">Reference proteome</keyword>
<dbReference type="PIRSF" id="PIRSF006066">
    <property type="entry name" value="HI0050"/>
    <property type="match status" value="1"/>
</dbReference>
<dbReference type="Proteomes" id="UP000295244">
    <property type="component" value="Unassembled WGS sequence"/>
</dbReference>
<evidence type="ECO:0000256" key="7">
    <source>
        <dbReference type="SAM" id="Phobius"/>
    </source>
</evidence>
<feature type="transmembrane region" description="Helical" evidence="7">
    <location>
        <begin position="212"/>
        <end position="231"/>
    </location>
</feature>
<evidence type="ECO:0000313" key="9">
    <source>
        <dbReference type="EMBL" id="TCJ13487.1"/>
    </source>
</evidence>
<feature type="transmembrane region" description="Helical" evidence="7">
    <location>
        <begin position="46"/>
        <end position="66"/>
    </location>
</feature>
<evidence type="ECO:0000256" key="3">
    <source>
        <dbReference type="ARBA" id="ARBA00022519"/>
    </source>
</evidence>
<dbReference type="InterPro" id="IPR004681">
    <property type="entry name" value="TRAP_DctM"/>
</dbReference>
<evidence type="ECO:0000259" key="8">
    <source>
        <dbReference type="Pfam" id="PF06808"/>
    </source>
</evidence>
<keyword evidence="6 7" id="KW-0472">Membrane</keyword>
<sequence length="426" mass="44814">MFLVFIGLLVALFLLGMPVAFGIAITAVVLMLVDLGQVRTLVVPQMMASGVNSFVILAVPLFVLAGKLMNAGGISDRIFRFANVLVGYLPGGLGHVNVVSSVLFSGMSGAAVSDAAGLGQVQIRAMRNHGYDKGFASAITASSSTIGPMIPPSLPAVVYAVAAGVSVGALFIAGIIPGLIMAALLLLMVAILAHRRDYPREDFPSAGAAWRAFRGAVLPLLTPVIIIGGIVEGTFTATEAAAVAVLYSAFLGAVVYRELKWRDFVQVLRETAQLSAAIGLIVAAATLYGNVIIRAQIPQAILEAFTAFANSPLVVLLILNLFLLLVGCFLETIAAITILVPLLLPLLQAFEVDPLHFGVIMILNLMIGLLTPPLGLVLFVVSRIGEISILELVRALGPFYLMLVLALIIVTLFPGVVLWLPGLLME</sequence>
<organism evidence="9 10">
    <name type="scientific">Rubrobacter taiwanensis</name>
    <dbReference type="NCBI Taxonomy" id="185139"/>
    <lineage>
        <taxon>Bacteria</taxon>
        <taxon>Bacillati</taxon>
        <taxon>Actinomycetota</taxon>
        <taxon>Rubrobacteria</taxon>
        <taxon>Rubrobacterales</taxon>
        <taxon>Rubrobacteraceae</taxon>
        <taxon>Rubrobacter</taxon>
    </lineage>
</organism>
<keyword evidence="5 7" id="KW-1133">Transmembrane helix</keyword>
<dbReference type="NCBIfam" id="TIGR00786">
    <property type="entry name" value="dctM"/>
    <property type="match status" value="1"/>
</dbReference>
<protein>
    <submittedName>
        <fullName evidence="9">TRAP transporter large permease</fullName>
    </submittedName>
</protein>
<dbReference type="PANTHER" id="PTHR33362">
    <property type="entry name" value="SIALIC ACID TRAP TRANSPORTER PERMEASE PROTEIN SIAT-RELATED"/>
    <property type="match status" value="1"/>
</dbReference>
<feature type="transmembrane region" description="Helical" evidence="7">
    <location>
        <begin position="399"/>
        <end position="420"/>
    </location>
</feature>
<feature type="transmembrane region" description="Helical" evidence="7">
    <location>
        <begin position="271"/>
        <end position="293"/>
    </location>
</feature>
<accession>A0A4R1B864</accession>
<keyword evidence="3" id="KW-0997">Cell inner membrane</keyword>
<dbReference type="GO" id="GO:0005886">
    <property type="term" value="C:plasma membrane"/>
    <property type="evidence" value="ECO:0007669"/>
    <property type="project" value="UniProtKB-SubCell"/>
</dbReference>
<dbReference type="RefSeq" id="WP_132692907.1">
    <property type="nucleotide sequence ID" value="NZ_SKBU01000040.1"/>
</dbReference>
<evidence type="ECO:0000256" key="5">
    <source>
        <dbReference type="ARBA" id="ARBA00022989"/>
    </source>
</evidence>
<name>A0A4R1B864_9ACTN</name>
<comment type="subcellular location">
    <subcellularLocation>
        <location evidence="1">Cell inner membrane</location>
        <topology evidence="1">Multi-pass membrane protein</topology>
    </subcellularLocation>
</comment>
<evidence type="ECO:0000256" key="4">
    <source>
        <dbReference type="ARBA" id="ARBA00022692"/>
    </source>
</evidence>
<dbReference type="AlphaFoldDB" id="A0A4R1B864"/>
<feature type="transmembrane region" description="Helical" evidence="7">
    <location>
        <begin position="313"/>
        <end position="343"/>
    </location>
</feature>
<evidence type="ECO:0000313" key="10">
    <source>
        <dbReference type="Proteomes" id="UP000295244"/>
    </source>
</evidence>
<keyword evidence="2" id="KW-1003">Cell membrane</keyword>
<evidence type="ECO:0000256" key="6">
    <source>
        <dbReference type="ARBA" id="ARBA00023136"/>
    </source>
</evidence>
<dbReference type="EMBL" id="SKBU01000040">
    <property type="protein sequence ID" value="TCJ13487.1"/>
    <property type="molecule type" value="Genomic_DNA"/>
</dbReference>
<gene>
    <name evidence="9" type="ORF">E0L93_14995</name>
</gene>
<dbReference type="Pfam" id="PF06808">
    <property type="entry name" value="DctM"/>
    <property type="match status" value="1"/>
</dbReference>
<keyword evidence="4 7" id="KW-0812">Transmembrane</keyword>
<evidence type="ECO:0000256" key="1">
    <source>
        <dbReference type="ARBA" id="ARBA00004429"/>
    </source>
</evidence>
<dbReference type="OrthoDB" id="9777699at2"/>
<dbReference type="PANTHER" id="PTHR33362:SF3">
    <property type="entry name" value="SIALIC ACID TRAP TRANSPORTER PERMEASE PROTEIN SIAT"/>
    <property type="match status" value="1"/>
</dbReference>
<comment type="caution">
    <text evidence="9">The sequence shown here is derived from an EMBL/GenBank/DDBJ whole genome shotgun (WGS) entry which is preliminary data.</text>
</comment>
<dbReference type="InterPro" id="IPR010656">
    <property type="entry name" value="DctM"/>
</dbReference>
<proteinExistence type="predicted"/>
<feature type="transmembrane region" description="Helical" evidence="7">
    <location>
        <begin position="158"/>
        <end position="191"/>
    </location>
</feature>
<reference evidence="9 10" key="1">
    <citation type="submission" date="2019-03" db="EMBL/GenBank/DDBJ databases">
        <title>Whole genome sequence of a novel Rubrobacter taiwanensis strain, isolated from Yellowstone National Park.</title>
        <authorList>
            <person name="Freed S."/>
            <person name="Ramaley R.F."/>
            <person name="Kyndt J.A."/>
        </authorList>
    </citation>
    <scope>NUCLEOTIDE SEQUENCE [LARGE SCALE GENOMIC DNA]</scope>
    <source>
        <strain evidence="9 10">Yellowstone</strain>
    </source>
</reference>
<evidence type="ECO:0000256" key="2">
    <source>
        <dbReference type="ARBA" id="ARBA00022475"/>
    </source>
</evidence>
<feature type="transmembrane region" description="Helical" evidence="7">
    <location>
        <begin position="237"/>
        <end position="259"/>
    </location>
</feature>
<dbReference type="GO" id="GO:0022857">
    <property type="term" value="F:transmembrane transporter activity"/>
    <property type="evidence" value="ECO:0007669"/>
    <property type="project" value="TreeGrafter"/>
</dbReference>